<organism evidence="9 10">
    <name type="scientific">Neorhodopirellula lusitana</name>
    <dbReference type="NCBI Taxonomy" id="445327"/>
    <lineage>
        <taxon>Bacteria</taxon>
        <taxon>Pseudomonadati</taxon>
        <taxon>Planctomycetota</taxon>
        <taxon>Planctomycetia</taxon>
        <taxon>Pirellulales</taxon>
        <taxon>Pirellulaceae</taxon>
        <taxon>Neorhodopirellula</taxon>
    </lineage>
</organism>
<evidence type="ECO:0000256" key="4">
    <source>
        <dbReference type="ARBA" id="ARBA00022452"/>
    </source>
</evidence>
<keyword evidence="7" id="KW-0998">Cell outer membrane</keyword>
<feature type="coiled-coil region" evidence="8">
    <location>
        <begin position="384"/>
        <end position="411"/>
    </location>
</feature>
<dbReference type="Gene3D" id="1.20.1600.10">
    <property type="entry name" value="Outer membrane efflux proteins (OEP)"/>
    <property type="match status" value="1"/>
</dbReference>
<accession>A0ABY1QFZ2</accession>
<reference evidence="9 10" key="1">
    <citation type="submission" date="2017-05" db="EMBL/GenBank/DDBJ databases">
        <authorList>
            <person name="Varghese N."/>
            <person name="Submissions S."/>
        </authorList>
    </citation>
    <scope>NUCLEOTIDE SEQUENCE [LARGE SCALE GENOMIC DNA]</scope>
    <source>
        <strain evidence="9 10">DSM 25457</strain>
    </source>
</reference>
<protein>
    <submittedName>
        <fullName evidence="9">Outer membrane protein TolC</fullName>
    </submittedName>
</protein>
<dbReference type="Pfam" id="PF02321">
    <property type="entry name" value="OEP"/>
    <property type="match status" value="1"/>
</dbReference>
<dbReference type="Proteomes" id="UP001158067">
    <property type="component" value="Unassembled WGS sequence"/>
</dbReference>
<gene>
    <name evidence="9" type="ORF">SAMN06265222_11270</name>
</gene>
<name>A0ABY1QFZ2_9BACT</name>
<evidence type="ECO:0000256" key="7">
    <source>
        <dbReference type="ARBA" id="ARBA00023237"/>
    </source>
</evidence>
<keyword evidence="3" id="KW-0813">Transport</keyword>
<proteinExistence type="inferred from homology"/>
<evidence type="ECO:0000256" key="8">
    <source>
        <dbReference type="SAM" id="Coils"/>
    </source>
</evidence>
<keyword evidence="8" id="KW-0175">Coiled coil</keyword>
<evidence type="ECO:0000256" key="6">
    <source>
        <dbReference type="ARBA" id="ARBA00023136"/>
    </source>
</evidence>
<evidence type="ECO:0000256" key="1">
    <source>
        <dbReference type="ARBA" id="ARBA00004442"/>
    </source>
</evidence>
<dbReference type="InterPro" id="IPR051906">
    <property type="entry name" value="TolC-like"/>
</dbReference>
<evidence type="ECO:0000313" key="10">
    <source>
        <dbReference type="Proteomes" id="UP001158067"/>
    </source>
</evidence>
<evidence type="ECO:0000256" key="5">
    <source>
        <dbReference type="ARBA" id="ARBA00022692"/>
    </source>
</evidence>
<dbReference type="InterPro" id="IPR003423">
    <property type="entry name" value="OMP_efflux"/>
</dbReference>
<dbReference type="SUPFAM" id="SSF56954">
    <property type="entry name" value="Outer membrane efflux proteins (OEP)"/>
    <property type="match status" value="1"/>
</dbReference>
<evidence type="ECO:0000256" key="2">
    <source>
        <dbReference type="ARBA" id="ARBA00007613"/>
    </source>
</evidence>
<evidence type="ECO:0000313" key="9">
    <source>
        <dbReference type="EMBL" id="SMP69614.1"/>
    </source>
</evidence>
<sequence length="717" mass="78310">MLTSRHSRRFALLENTLSCFCARDARRQWAVFTMAVTIVLGGGVSVHPVSRVSHAVWADELEGHTGEFAAFLSQVSEQNSGLELPDDPVRTAVPKAGIGSTSDSQDAAHGSEFGTPRFAMPVAGALAGRGTSADSAAAGMAAGEVTAGGLGAVVPWWEPRASEYLLNSPNFMQVDVPTLLTDTLESSPRISAISRRTSIAYEKIVQQQAAFDPTILLETGVGRVNDPVGSTLTTGGPPRLIQDSFTSSAGVRKITQLGTIVDLNQEIGTLSSNSQFFDPAHQGNSRLSLSITQPLMATSGRVYNTRLVTQASIESNVAWQQLRLDLESHLIDTLNTFWRLYERRAQLVQQRALIARGERIGKLVAARASYDSGPLQQIKVTRRLASDRDRLLELEAEVERLQVQLKSLVGSPSLMSMDQRIELIPLGDPNLPVETFEVRDCIVRGLEHRADIKAATRQLAASGLEVNVTKNELMPRLNAVIDAYLSGLNGSNAIGESFVDQFSEGGPGITAALTYNLPWGRRAAKSRYREARYRYQQRSEELRMSLLEARREIESSVIRVRAGAALRASKAATLLASRREEAIATRRWETLAGDGGPTALVLEDLLETQKRHTDAEQAYVTAQVNYMMELVTLQQAMGTFLIREGIEPTRVNCTSEVQILATTPGNLSDYPLENWSEPSANQHEADWNEKSVSGESLIGQPEMIENELPIVDPSGEH</sequence>
<dbReference type="EMBL" id="FXUG01000012">
    <property type="protein sequence ID" value="SMP69614.1"/>
    <property type="molecule type" value="Genomic_DNA"/>
</dbReference>
<comment type="subcellular location">
    <subcellularLocation>
        <location evidence="1">Cell outer membrane</location>
    </subcellularLocation>
</comment>
<dbReference type="PANTHER" id="PTHR30026">
    <property type="entry name" value="OUTER MEMBRANE PROTEIN TOLC"/>
    <property type="match status" value="1"/>
</dbReference>
<comment type="caution">
    <text evidence="9">The sequence shown here is derived from an EMBL/GenBank/DDBJ whole genome shotgun (WGS) entry which is preliminary data.</text>
</comment>
<keyword evidence="4" id="KW-1134">Transmembrane beta strand</keyword>
<keyword evidence="5" id="KW-0812">Transmembrane</keyword>
<keyword evidence="10" id="KW-1185">Reference proteome</keyword>
<dbReference type="PANTHER" id="PTHR30026:SF23">
    <property type="entry name" value="TO APRF-PUTATIVE OUTER MEMBRANE EFFLUX PROTEIN OR SECRETED ALKALINE PHOSPHATASE-RELATED"/>
    <property type="match status" value="1"/>
</dbReference>
<keyword evidence="6" id="KW-0472">Membrane</keyword>
<evidence type="ECO:0000256" key="3">
    <source>
        <dbReference type="ARBA" id="ARBA00022448"/>
    </source>
</evidence>
<comment type="similarity">
    <text evidence="2">Belongs to the outer membrane factor (OMF) (TC 1.B.17) family.</text>
</comment>